<organism evidence="7 8">
    <name type="scientific">Mytilus edulis</name>
    <name type="common">Blue mussel</name>
    <dbReference type="NCBI Taxonomy" id="6550"/>
    <lineage>
        <taxon>Eukaryota</taxon>
        <taxon>Metazoa</taxon>
        <taxon>Spiralia</taxon>
        <taxon>Lophotrochozoa</taxon>
        <taxon>Mollusca</taxon>
        <taxon>Bivalvia</taxon>
        <taxon>Autobranchia</taxon>
        <taxon>Pteriomorphia</taxon>
        <taxon>Mytilida</taxon>
        <taxon>Mytiloidea</taxon>
        <taxon>Mytilidae</taxon>
        <taxon>Mytilinae</taxon>
        <taxon>Mytilus</taxon>
    </lineage>
</organism>
<dbReference type="Gene3D" id="2.30.30.140">
    <property type="match status" value="2"/>
</dbReference>
<keyword evidence="2" id="KW-0805">Transcription regulation</keyword>
<dbReference type="CDD" id="cd20393">
    <property type="entry name" value="Tudor_SGF29_rpt1"/>
    <property type="match status" value="1"/>
</dbReference>
<sequence length="176" mass="19731">MLNAWSDHICSYLVKTKLVSTIRPPPLCGAVPADNNYIAKPGDKVAARVRSDDEENWILAEVVSFNASANKYDVDDIDADEGKERHTLSKRRIVALPIWKANPETDPAALFGKGSLVLALYPQTTCFYRALIHEPPKKQGDEYSVLFEDTSYPDGYSPPLMVAQRYVILCKEDKKK</sequence>
<dbReference type="InterPro" id="IPR037802">
    <property type="entry name" value="SGF29"/>
</dbReference>
<evidence type="ECO:0000256" key="1">
    <source>
        <dbReference type="ARBA" id="ARBA00004123"/>
    </source>
</evidence>
<dbReference type="OrthoDB" id="10265994at2759"/>
<dbReference type="InterPro" id="IPR047288">
    <property type="entry name" value="Tudor_SGF29_rpt1"/>
</dbReference>
<protein>
    <submittedName>
        <fullName evidence="7">SGF29</fullName>
    </submittedName>
</protein>
<dbReference type="PANTHER" id="PTHR21539">
    <property type="entry name" value="SAGA-ASSOCIATED FACTOR 29"/>
    <property type="match status" value="1"/>
</dbReference>
<evidence type="ECO:0000256" key="2">
    <source>
        <dbReference type="ARBA" id="ARBA00023015"/>
    </source>
</evidence>
<dbReference type="InterPro" id="IPR047287">
    <property type="entry name" value="Tudor_SGF29_rpt2"/>
</dbReference>
<keyword evidence="4" id="KW-0804">Transcription</keyword>
<dbReference type="GO" id="GO:0000124">
    <property type="term" value="C:SAGA complex"/>
    <property type="evidence" value="ECO:0007669"/>
    <property type="project" value="InterPro"/>
</dbReference>
<proteinExistence type="predicted"/>
<dbReference type="GO" id="GO:0140672">
    <property type="term" value="C:ATAC complex"/>
    <property type="evidence" value="ECO:0007669"/>
    <property type="project" value="UniProtKB-ARBA"/>
</dbReference>
<accession>A0A8S3TAV4</accession>
<dbReference type="Proteomes" id="UP000683360">
    <property type="component" value="Unassembled WGS sequence"/>
</dbReference>
<comment type="caution">
    <text evidence="7">The sequence shown here is derived from an EMBL/GenBank/DDBJ whole genome shotgun (WGS) entry which is preliminary data.</text>
</comment>
<dbReference type="EMBL" id="CAJPWZ010002082">
    <property type="protein sequence ID" value="CAG2230638.1"/>
    <property type="molecule type" value="Genomic_DNA"/>
</dbReference>
<keyword evidence="5" id="KW-0539">Nucleus</keyword>
<dbReference type="InterPro" id="IPR010750">
    <property type="entry name" value="SGF29_tudor-like_dom"/>
</dbReference>
<dbReference type="PROSITE" id="PS51518">
    <property type="entry name" value="SGF29_C"/>
    <property type="match status" value="1"/>
</dbReference>
<feature type="domain" description="SGF29 C-terminal" evidence="6">
    <location>
        <begin position="35"/>
        <end position="176"/>
    </location>
</feature>
<dbReference type="FunFam" id="2.30.30.140:FF:000026">
    <property type="entry name" value="SAGA-associated factor 29 homolog"/>
    <property type="match status" value="1"/>
</dbReference>
<evidence type="ECO:0000313" key="8">
    <source>
        <dbReference type="Proteomes" id="UP000683360"/>
    </source>
</evidence>
<evidence type="ECO:0000313" key="7">
    <source>
        <dbReference type="EMBL" id="CAG2230638.1"/>
    </source>
</evidence>
<dbReference type="PANTHER" id="PTHR21539:SF0">
    <property type="entry name" value="SAGA-ASSOCIATED FACTOR 29"/>
    <property type="match status" value="1"/>
</dbReference>
<dbReference type="AlphaFoldDB" id="A0A8S3TAV4"/>
<evidence type="ECO:0000259" key="6">
    <source>
        <dbReference type="PROSITE" id="PS51518"/>
    </source>
</evidence>
<name>A0A8S3TAV4_MYTED</name>
<evidence type="ECO:0000256" key="5">
    <source>
        <dbReference type="ARBA" id="ARBA00023242"/>
    </source>
</evidence>
<evidence type="ECO:0000256" key="4">
    <source>
        <dbReference type="ARBA" id="ARBA00023163"/>
    </source>
</evidence>
<dbReference type="GO" id="GO:0005634">
    <property type="term" value="C:nucleus"/>
    <property type="evidence" value="ECO:0007669"/>
    <property type="project" value="UniProtKB-SubCell"/>
</dbReference>
<comment type="subcellular location">
    <subcellularLocation>
        <location evidence="1">Nucleus</location>
    </subcellularLocation>
</comment>
<keyword evidence="8" id="KW-1185">Reference proteome</keyword>
<keyword evidence="3" id="KW-0175">Coiled coil</keyword>
<reference evidence="7" key="1">
    <citation type="submission" date="2021-03" db="EMBL/GenBank/DDBJ databases">
        <authorList>
            <person name="Bekaert M."/>
        </authorList>
    </citation>
    <scope>NUCLEOTIDE SEQUENCE</scope>
</reference>
<dbReference type="FunFam" id="2.30.30.140:FF:000029">
    <property type="entry name" value="SAGA-associated factor 29 homolog"/>
    <property type="match status" value="1"/>
</dbReference>
<dbReference type="CDD" id="cd20394">
    <property type="entry name" value="Tudor_SGF29_rpt2"/>
    <property type="match status" value="1"/>
</dbReference>
<evidence type="ECO:0000256" key="3">
    <source>
        <dbReference type="ARBA" id="ARBA00023054"/>
    </source>
</evidence>
<dbReference type="Pfam" id="PF07039">
    <property type="entry name" value="SGF29_Tudor"/>
    <property type="match status" value="1"/>
</dbReference>
<gene>
    <name evidence="7" type="ORF">MEDL_43473</name>
</gene>